<feature type="site" description="Electron transfer via tryptophanyl radical" evidence="7">
    <location>
        <position position="398"/>
    </location>
</feature>
<dbReference type="OrthoDB" id="9772484at2"/>
<sequence length="456" mass="52624">MCCYTHQKNSTAMSKAIMWFRNDLRLTDNPALNAAVQQHDEILPVYILDERLLRPGPWGFPRMGAYRLKFLLESLADLQEDLQEKGSQLLFKVGVPETMLPQIAQSYGCSAVYASKEYTHEELQAEEALQAKLECYFSHSLLLTAPDDLPFSIDQVPEVFTQFRKRVEKYARIPDALEPPNAIPTVGFASEPLPEMASLGYDCPEADQRAVLPFKGGALAAYDRLDHYLWDTDHIATYKETRNGLIGADYSSKFSLWLAHGCISARAIWHEVEAYEAERKSNSSTYWMKFELLWREYFKYIAMKHGRKIFFPGGIQDKAVRWRDNDKLFHKWATGTTGDDFVDANMRELLYTGFMSNRGRQNVASYLVHQLKQDWRKGAAWFEALLIDYDVASNYGNWMYAGGVGNDPRDRVFNTQKQARDYDKDGAYRKRWLQQDKRSPNAWFERLTAPIQSVSK</sequence>
<evidence type="ECO:0000256" key="7">
    <source>
        <dbReference type="PIRSR" id="PIRSR602081-2"/>
    </source>
</evidence>
<reference evidence="10 11" key="1">
    <citation type="submission" date="2019-08" db="EMBL/GenBank/DDBJ databases">
        <title>Genome of Phaeodactylibacter luteus.</title>
        <authorList>
            <person name="Bowman J.P."/>
        </authorList>
    </citation>
    <scope>NUCLEOTIDE SEQUENCE [LARGE SCALE GENOMIC DNA]</scope>
    <source>
        <strain evidence="10 11">KCTC 42180</strain>
    </source>
</reference>
<comment type="function">
    <text evidence="8">May have a photoreceptor function.</text>
</comment>
<keyword evidence="4 6" id="KW-0274">FAD</keyword>
<feature type="binding site" evidence="6">
    <location>
        <begin position="388"/>
        <end position="390"/>
    </location>
    <ligand>
        <name>FAD</name>
        <dbReference type="ChEBI" id="CHEBI:57692"/>
    </ligand>
</feature>
<accession>A0A5C6RH56</accession>
<comment type="cofactor">
    <cofactor evidence="8">
        <name>(6R)-5,10-methylene-5,6,7,8-tetrahydrofolate</name>
        <dbReference type="ChEBI" id="CHEBI:15636"/>
    </cofactor>
    <text evidence="8">Binds 1 5,10-methenyltetrahydrofolate (MTHF) per subunit.</text>
</comment>
<feature type="binding site" evidence="6">
    <location>
        <begin position="251"/>
        <end position="255"/>
    </location>
    <ligand>
        <name>FAD</name>
        <dbReference type="ChEBI" id="CHEBI:57692"/>
    </ligand>
</feature>
<evidence type="ECO:0000313" key="11">
    <source>
        <dbReference type="Proteomes" id="UP000321580"/>
    </source>
</evidence>
<dbReference type="PANTHER" id="PTHR11455:SF22">
    <property type="entry name" value="CRYPTOCHROME DASH"/>
    <property type="match status" value="1"/>
</dbReference>
<comment type="cofactor">
    <cofactor evidence="6 8">
        <name>FAD</name>
        <dbReference type="ChEBI" id="CHEBI:57692"/>
    </cofactor>
    <text evidence="6 8">Binds 1 FAD per subunit.</text>
</comment>
<name>A0A5C6RH56_9BACT</name>
<dbReference type="Pfam" id="PF00875">
    <property type="entry name" value="DNA_photolyase"/>
    <property type="match status" value="1"/>
</dbReference>
<protein>
    <recommendedName>
        <fullName evidence="2 8">Cryptochrome DASH</fullName>
    </recommendedName>
</protein>
<dbReference type="InterPro" id="IPR006050">
    <property type="entry name" value="DNA_photolyase_N"/>
</dbReference>
<evidence type="ECO:0000256" key="1">
    <source>
        <dbReference type="ARBA" id="ARBA00005862"/>
    </source>
</evidence>
<dbReference type="Pfam" id="PF03441">
    <property type="entry name" value="FAD_binding_7"/>
    <property type="match status" value="1"/>
</dbReference>
<dbReference type="SUPFAM" id="SSF48173">
    <property type="entry name" value="Cryptochrome/photolyase FAD-binding domain"/>
    <property type="match status" value="1"/>
</dbReference>
<dbReference type="SUPFAM" id="SSF52425">
    <property type="entry name" value="Cryptochrome/photolyase, N-terminal domain"/>
    <property type="match status" value="1"/>
</dbReference>
<feature type="domain" description="Photolyase/cryptochrome alpha/beta" evidence="9">
    <location>
        <begin position="14"/>
        <end position="141"/>
    </location>
</feature>
<organism evidence="10 11">
    <name type="scientific">Phaeodactylibacter luteus</name>
    <dbReference type="NCBI Taxonomy" id="1564516"/>
    <lineage>
        <taxon>Bacteria</taxon>
        <taxon>Pseudomonadati</taxon>
        <taxon>Bacteroidota</taxon>
        <taxon>Saprospiria</taxon>
        <taxon>Saprospirales</taxon>
        <taxon>Haliscomenobacteraceae</taxon>
        <taxon>Phaeodactylibacter</taxon>
    </lineage>
</organism>
<feature type="site" description="Electron transfer via tryptophanyl radical" evidence="7">
    <location>
        <position position="375"/>
    </location>
</feature>
<dbReference type="PROSITE" id="PS51645">
    <property type="entry name" value="PHR_CRY_ALPHA_BETA"/>
    <property type="match status" value="1"/>
</dbReference>
<dbReference type="GO" id="GO:0000719">
    <property type="term" value="P:photoreactive repair"/>
    <property type="evidence" value="ECO:0007669"/>
    <property type="project" value="TreeGrafter"/>
</dbReference>
<dbReference type="InterPro" id="IPR005101">
    <property type="entry name" value="Cryptochr/Photolyase_FAD-bd"/>
</dbReference>
<feature type="site" description="Electron transfer via tryptophanyl radical" evidence="7">
    <location>
        <position position="322"/>
    </location>
</feature>
<comment type="caution">
    <text evidence="10">The sequence shown here is derived from an EMBL/GenBank/DDBJ whole genome shotgun (WGS) entry which is preliminary data.</text>
</comment>
<evidence type="ECO:0000313" key="10">
    <source>
        <dbReference type="EMBL" id="TXB61778.1"/>
    </source>
</evidence>
<evidence type="ECO:0000256" key="2">
    <source>
        <dbReference type="ARBA" id="ARBA00017881"/>
    </source>
</evidence>
<dbReference type="Proteomes" id="UP000321580">
    <property type="component" value="Unassembled WGS sequence"/>
</dbReference>
<dbReference type="InterPro" id="IPR002081">
    <property type="entry name" value="Cryptochrome/DNA_photolyase_1"/>
</dbReference>
<evidence type="ECO:0000256" key="3">
    <source>
        <dbReference type="ARBA" id="ARBA00022630"/>
    </source>
</evidence>
<dbReference type="Gene3D" id="3.40.50.620">
    <property type="entry name" value="HUPs"/>
    <property type="match status" value="1"/>
</dbReference>
<keyword evidence="11" id="KW-1185">Reference proteome</keyword>
<dbReference type="GO" id="GO:0003677">
    <property type="term" value="F:DNA binding"/>
    <property type="evidence" value="ECO:0007669"/>
    <property type="project" value="TreeGrafter"/>
</dbReference>
<keyword evidence="5 8" id="KW-0157">Chromophore</keyword>
<comment type="similarity">
    <text evidence="1 8">Belongs to the DNA photolyase class-1 family.</text>
</comment>
<dbReference type="InterPro" id="IPR036134">
    <property type="entry name" value="Crypto/Photolyase_FAD-like_sf"/>
</dbReference>
<gene>
    <name evidence="10" type="ORF">FRY97_17260</name>
</gene>
<dbReference type="Gene3D" id="1.25.40.80">
    <property type="match status" value="1"/>
</dbReference>
<feature type="binding site" evidence="6">
    <location>
        <position position="238"/>
    </location>
    <ligand>
        <name>FAD</name>
        <dbReference type="ChEBI" id="CHEBI:57692"/>
    </ligand>
</feature>
<dbReference type="InterPro" id="IPR014133">
    <property type="entry name" value="Cry_DASH"/>
</dbReference>
<dbReference type="EMBL" id="VOOR01000045">
    <property type="protein sequence ID" value="TXB61778.1"/>
    <property type="molecule type" value="Genomic_DNA"/>
</dbReference>
<proteinExistence type="inferred from homology"/>
<dbReference type="AlphaFoldDB" id="A0A5C6RH56"/>
<dbReference type="InterPro" id="IPR014729">
    <property type="entry name" value="Rossmann-like_a/b/a_fold"/>
</dbReference>
<evidence type="ECO:0000259" key="9">
    <source>
        <dbReference type="PROSITE" id="PS51645"/>
    </source>
</evidence>
<dbReference type="GO" id="GO:0071949">
    <property type="term" value="F:FAD binding"/>
    <property type="evidence" value="ECO:0007669"/>
    <property type="project" value="TreeGrafter"/>
</dbReference>
<dbReference type="PANTHER" id="PTHR11455">
    <property type="entry name" value="CRYPTOCHROME"/>
    <property type="match status" value="1"/>
</dbReference>
<evidence type="ECO:0000256" key="5">
    <source>
        <dbReference type="ARBA" id="ARBA00022991"/>
    </source>
</evidence>
<dbReference type="GO" id="GO:0003904">
    <property type="term" value="F:deoxyribodipyrimidine photo-lyase activity"/>
    <property type="evidence" value="ECO:0007669"/>
    <property type="project" value="TreeGrafter"/>
</dbReference>
<evidence type="ECO:0000256" key="4">
    <source>
        <dbReference type="ARBA" id="ARBA00022827"/>
    </source>
</evidence>
<keyword evidence="3 6" id="KW-0285">Flavoprotein</keyword>
<dbReference type="NCBIfam" id="TIGR02765">
    <property type="entry name" value="crypto_DASH"/>
    <property type="match status" value="1"/>
</dbReference>
<evidence type="ECO:0000256" key="6">
    <source>
        <dbReference type="PIRSR" id="PIRSR602081-1"/>
    </source>
</evidence>
<evidence type="ECO:0000256" key="8">
    <source>
        <dbReference type="RuleBase" id="RU367151"/>
    </source>
</evidence>
<dbReference type="InterPro" id="IPR036155">
    <property type="entry name" value="Crypto/Photolyase_N_sf"/>
</dbReference>
<dbReference type="Gene3D" id="1.10.579.10">
    <property type="entry name" value="DNA Cyclobutane Dipyrimidine Photolyase, subunit A, domain 3"/>
    <property type="match status" value="1"/>
</dbReference>
<dbReference type="PRINTS" id="PR00147">
    <property type="entry name" value="DNAPHOTLYASE"/>
</dbReference>